<organism evidence="2 3">
    <name type="scientific">Gymnopilus junonius</name>
    <name type="common">Spectacular rustgill mushroom</name>
    <name type="synonym">Gymnopilus spectabilis subsp. junonius</name>
    <dbReference type="NCBI Taxonomy" id="109634"/>
    <lineage>
        <taxon>Eukaryota</taxon>
        <taxon>Fungi</taxon>
        <taxon>Dikarya</taxon>
        <taxon>Basidiomycota</taxon>
        <taxon>Agaricomycotina</taxon>
        <taxon>Agaricomycetes</taxon>
        <taxon>Agaricomycetidae</taxon>
        <taxon>Agaricales</taxon>
        <taxon>Agaricineae</taxon>
        <taxon>Hymenogastraceae</taxon>
        <taxon>Gymnopilus</taxon>
    </lineage>
</organism>
<evidence type="ECO:0000313" key="2">
    <source>
        <dbReference type="EMBL" id="KAF8869235.1"/>
    </source>
</evidence>
<keyword evidence="1" id="KW-0732">Signal</keyword>
<evidence type="ECO:0000256" key="1">
    <source>
        <dbReference type="SAM" id="SignalP"/>
    </source>
</evidence>
<dbReference type="AlphaFoldDB" id="A0A9P5N8L4"/>
<evidence type="ECO:0000313" key="3">
    <source>
        <dbReference type="Proteomes" id="UP000724874"/>
    </source>
</evidence>
<feature type="non-terminal residue" evidence="2">
    <location>
        <position position="1"/>
    </location>
</feature>
<gene>
    <name evidence="2" type="ORF">CPB84DRAFT_1805071</name>
</gene>
<sequence length="114" mass="13354">MMKMRMMMGMMRMEPLRALSFVLGWEWSGRSNVFSWVLVELSGRVDWRGRGLLVMASIFEEVDHERTGIGLLLLDLWNSSDFIRPLLKILKYPKTNFENFTVHTSVYVSMGLDF</sequence>
<keyword evidence="3" id="KW-1185">Reference proteome</keyword>
<feature type="signal peptide" evidence="1">
    <location>
        <begin position="1"/>
        <end position="18"/>
    </location>
</feature>
<name>A0A9P5N8L4_GYMJU</name>
<reference evidence="2" key="1">
    <citation type="submission" date="2020-11" db="EMBL/GenBank/DDBJ databases">
        <authorList>
            <consortium name="DOE Joint Genome Institute"/>
            <person name="Ahrendt S."/>
            <person name="Riley R."/>
            <person name="Andreopoulos W."/>
            <person name="LaButti K."/>
            <person name="Pangilinan J."/>
            <person name="Ruiz-duenas F.J."/>
            <person name="Barrasa J.M."/>
            <person name="Sanchez-Garcia M."/>
            <person name="Camarero S."/>
            <person name="Miyauchi S."/>
            <person name="Serrano A."/>
            <person name="Linde D."/>
            <person name="Babiker R."/>
            <person name="Drula E."/>
            <person name="Ayuso-Fernandez I."/>
            <person name="Pacheco R."/>
            <person name="Padilla G."/>
            <person name="Ferreira P."/>
            <person name="Barriuso J."/>
            <person name="Kellner H."/>
            <person name="Castanera R."/>
            <person name="Alfaro M."/>
            <person name="Ramirez L."/>
            <person name="Pisabarro A.G."/>
            <person name="Kuo A."/>
            <person name="Tritt A."/>
            <person name="Lipzen A."/>
            <person name="He G."/>
            <person name="Yan M."/>
            <person name="Ng V."/>
            <person name="Cullen D."/>
            <person name="Martin F."/>
            <person name="Rosso M.-N."/>
            <person name="Henrissat B."/>
            <person name="Hibbett D."/>
            <person name="Martinez A.T."/>
            <person name="Grigoriev I.V."/>
        </authorList>
    </citation>
    <scope>NUCLEOTIDE SEQUENCE</scope>
    <source>
        <strain evidence="2">AH 44721</strain>
    </source>
</reference>
<comment type="caution">
    <text evidence="2">The sequence shown here is derived from an EMBL/GenBank/DDBJ whole genome shotgun (WGS) entry which is preliminary data.</text>
</comment>
<accession>A0A9P5N8L4</accession>
<protein>
    <submittedName>
        <fullName evidence="2">Uncharacterized protein</fullName>
    </submittedName>
</protein>
<dbReference type="EMBL" id="JADNYJ010000477">
    <property type="protein sequence ID" value="KAF8869235.1"/>
    <property type="molecule type" value="Genomic_DNA"/>
</dbReference>
<feature type="chain" id="PRO_5040504443" evidence="1">
    <location>
        <begin position="19"/>
        <end position="114"/>
    </location>
</feature>
<dbReference type="Proteomes" id="UP000724874">
    <property type="component" value="Unassembled WGS sequence"/>
</dbReference>
<proteinExistence type="predicted"/>